<dbReference type="InterPro" id="IPR036390">
    <property type="entry name" value="WH_DNA-bd_sf"/>
</dbReference>
<organism evidence="5 6">
    <name type="scientific">Dactylosporangium siamense</name>
    <dbReference type="NCBI Taxonomy" id="685454"/>
    <lineage>
        <taxon>Bacteria</taxon>
        <taxon>Bacillati</taxon>
        <taxon>Actinomycetota</taxon>
        <taxon>Actinomycetes</taxon>
        <taxon>Micromonosporales</taxon>
        <taxon>Micromonosporaceae</taxon>
        <taxon>Dactylosporangium</taxon>
    </lineage>
</organism>
<dbReference type="InterPro" id="IPR036388">
    <property type="entry name" value="WH-like_DNA-bd_sf"/>
</dbReference>
<dbReference type="Pfam" id="PF07702">
    <property type="entry name" value="UTRA"/>
    <property type="match status" value="1"/>
</dbReference>
<dbReference type="Proteomes" id="UP000660611">
    <property type="component" value="Unassembled WGS sequence"/>
</dbReference>
<dbReference type="PANTHER" id="PTHR44846">
    <property type="entry name" value="MANNOSYL-D-GLYCERATE TRANSPORT/METABOLISM SYSTEM REPRESSOR MNGR-RELATED"/>
    <property type="match status" value="1"/>
</dbReference>
<dbReference type="RefSeq" id="WP_203851783.1">
    <property type="nucleotide sequence ID" value="NZ_BAAAVW010000014.1"/>
</dbReference>
<dbReference type="InterPro" id="IPR011663">
    <property type="entry name" value="UTRA"/>
</dbReference>
<dbReference type="SUPFAM" id="SSF64288">
    <property type="entry name" value="Chorismate lyase-like"/>
    <property type="match status" value="1"/>
</dbReference>
<dbReference type="CDD" id="cd07377">
    <property type="entry name" value="WHTH_GntR"/>
    <property type="match status" value="1"/>
</dbReference>
<comment type="caution">
    <text evidence="5">The sequence shown here is derived from an EMBL/GenBank/DDBJ whole genome shotgun (WGS) entry which is preliminary data.</text>
</comment>
<dbReference type="SMART" id="SM00866">
    <property type="entry name" value="UTRA"/>
    <property type="match status" value="1"/>
</dbReference>
<dbReference type="SUPFAM" id="SSF46785">
    <property type="entry name" value="Winged helix' DNA-binding domain"/>
    <property type="match status" value="1"/>
</dbReference>
<proteinExistence type="predicted"/>
<dbReference type="GO" id="GO:0045892">
    <property type="term" value="P:negative regulation of DNA-templated transcription"/>
    <property type="evidence" value="ECO:0007669"/>
    <property type="project" value="TreeGrafter"/>
</dbReference>
<dbReference type="PROSITE" id="PS50949">
    <property type="entry name" value="HTH_GNTR"/>
    <property type="match status" value="1"/>
</dbReference>
<dbReference type="InterPro" id="IPR028978">
    <property type="entry name" value="Chorismate_lyase_/UTRA_dom_sf"/>
</dbReference>
<dbReference type="Gene3D" id="3.40.1410.10">
    <property type="entry name" value="Chorismate lyase-like"/>
    <property type="match status" value="1"/>
</dbReference>
<dbReference type="Gene3D" id="1.10.10.10">
    <property type="entry name" value="Winged helix-like DNA-binding domain superfamily/Winged helix DNA-binding domain"/>
    <property type="match status" value="1"/>
</dbReference>
<dbReference type="AlphaFoldDB" id="A0A919PXF1"/>
<dbReference type="Pfam" id="PF00392">
    <property type="entry name" value="GntR"/>
    <property type="match status" value="1"/>
</dbReference>
<dbReference type="InterPro" id="IPR000524">
    <property type="entry name" value="Tscrpt_reg_HTH_GntR"/>
</dbReference>
<evidence type="ECO:0000256" key="1">
    <source>
        <dbReference type="ARBA" id="ARBA00023015"/>
    </source>
</evidence>
<gene>
    <name evidence="5" type="primary">dasR</name>
    <name evidence="5" type="ORF">Dsi01nite_081760</name>
</gene>
<evidence type="ECO:0000259" key="4">
    <source>
        <dbReference type="PROSITE" id="PS50949"/>
    </source>
</evidence>
<dbReference type="GO" id="GO:0003700">
    <property type="term" value="F:DNA-binding transcription factor activity"/>
    <property type="evidence" value="ECO:0007669"/>
    <property type="project" value="InterPro"/>
</dbReference>
<reference evidence="5" key="1">
    <citation type="submission" date="2021-01" db="EMBL/GenBank/DDBJ databases">
        <title>Whole genome shotgun sequence of Dactylosporangium siamense NBRC 106093.</title>
        <authorList>
            <person name="Komaki H."/>
            <person name="Tamura T."/>
        </authorList>
    </citation>
    <scope>NUCLEOTIDE SEQUENCE</scope>
    <source>
        <strain evidence="5">NBRC 106093</strain>
    </source>
</reference>
<evidence type="ECO:0000256" key="3">
    <source>
        <dbReference type="ARBA" id="ARBA00023163"/>
    </source>
</evidence>
<evidence type="ECO:0000313" key="6">
    <source>
        <dbReference type="Proteomes" id="UP000660611"/>
    </source>
</evidence>
<dbReference type="SMART" id="SM00345">
    <property type="entry name" value="HTH_GNTR"/>
    <property type="match status" value="1"/>
</dbReference>
<keyword evidence="1" id="KW-0805">Transcription regulation</keyword>
<dbReference type="InterPro" id="IPR050679">
    <property type="entry name" value="Bact_HTH_transcr_reg"/>
</dbReference>
<dbReference type="EMBL" id="BONQ01000128">
    <property type="protein sequence ID" value="GIG50135.1"/>
    <property type="molecule type" value="Genomic_DNA"/>
</dbReference>
<keyword evidence="2" id="KW-0238">DNA-binding</keyword>
<sequence>MKPTRLDPSSYVPLYMQLAALLREQIQQGRYQSGDQLPSEPTLVREFEVSRATAIAALDELVASHEAYRVRGRGTFVAKPFLGRFSLSTSFTEDMRQRGLEPSSEVLEFGVATPDPETAAMLGAPLQEECYRVVRLRLANGDPVALQTAYLPRRLYPDLTAEHFADSHLYDVMRRVYSIVPQWAEAIVQAHKPTAQEARHLDMATRDPVLVAWHLSLDDSLRSLEYVRSVYRSDRFSFASGRQSVIPPNAG</sequence>
<accession>A0A919PXF1</accession>
<keyword evidence="3" id="KW-0804">Transcription</keyword>
<dbReference type="PANTHER" id="PTHR44846:SF1">
    <property type="entry name" value="MANNOSYL-D-GLYCERATE TRANSPORT_METABOLISM SYSTEM REPRESSOR MNGR-RELATED"/>
    <property type="match status" value="1"/>
</dbReference>
<protein>
    <submittedName>
        <fullName evidence="5">HTH-type transcriptional repressor DasR</fullName>
    </submittedName>
</protein>
<evidence type="ECO:0000256" key="2">
    <source>
        <dbReference type="ARBA" id="ARBA00023125"/>
    </source>
</evidence>
<keyword evidence="6" id="KW-1185">Reference proteome</keyword>
<dbReference type="GO" id="GO:0003677">
    <property type="term" value="F:DNA binding"/>
    <property type="evidence" value="ECO:0007669"/>
    <property type="project" value="UniProtKB-KW"/>
</dbReference>
<name>A0A919PXF1_9ACTN</name>
<feature type="domain" description="HTH gntR-type" evidence="4">
    <location>
        <begin position="12"/>
        <end position="80"/>
    </location>
</feature>
<evidence type="ECO:0000313" key="5">
    <source>
        <dbReference type="EMBL" id="GIG50135.1"/>
    </source>
</evidence>